<evidence type="ECO:0000256" key="2">
    <source>
        <dbReference type="SAM" id="Phobius"/>
    </source>
</evidence>
<accession>A0A4R6SLT8</accession>
<dbReference type="AlphaFoldDB" id="A0A4R6SLT8"/>
<dbReference type="EMBL" id="SNXZ01000001">
    <property type="protein sequence ID" value="TDQ05079.1"/>
    <property type="molecule type" value="Genomic_DNA"/>
</dbReference>
<sequence length="317" mass="34233">MHPGPVPGHPPPPVHPQQYQRPPRVDWVATPPPSVPRHRPVVRRRIRYNGPPSYATPPRWGFPALIWRWQTSVPGGPGAGPSLVERLRITARPAQGVLWLLAGVAALAGFAEAWRYVLLVRSRHGALDAGTVRLSDTLVVGASLMAMVVAVVAVVLTLWWLYVARGAAAEHAGQKPGRPDWQVLLWLVIPGLNLLVAGSMVAELEHAVLGRGLLERPRPGRLVLGWWAAWVVSGVLFGVTVLWGLRDGVQAMADGVVLHALTDLAAAVVAALSALVIRRMTVLLAPIDPDKVRRLRVVKVVGAPEVTRAPRPASAKR</sequence>
<feature type="transmembrane region" description="Helical" evidence="2">
    <location>
        <begin position="223"/>
        <end position="245"/>
    </location>
</feature>
<keyword evidence="2" id="KW-0812">Transmembrane</keyword>
<keyword evidence="5" id="KW-1185">Reference proteome</keyword>
<feature type="compositionally biased region" description="Pro residues" evidence="1">
    <location>
        <begin position="1"/>
        <end position="15"/>
    </location>
</feature>
<keyword evidence="2" id="KW-0472">Membrane</keyword>
<reference evidence="4 5" key="1">
    <citation type="submission" date="2019-03" db="EMBL/GenBank/DDBJ databases">
        <title>Genomic Encyclopedia of Type Strains, Phase IV (KMG-IV): sequencing the most valuable type-strain genomes for metagenomic binning, comparative biology and taxonomic classification.</title>
        <authorList>
            <person name="Goeker M."/>
        </authorList>
    </citation>
    <scope>NUCLEOTIDE SEQUENCE [LARGE SCALE GENOMIC DNA]</scope>
    <source>
        <strain evidence="4 5">DSM 45361</strain>
    </source>
</reference>
<dbReference type="Proteomes" id="UP000295444">
    <property type="component" value="Unassembled WGS sequence"/>
</dbReference>
<feature type="transmembrane region" description="Helical" evidence="2">
    <location>
        <begin position="97"/>
        <end position="117"/>
    </location>
</feature>
<feature type="region of interest" description="Disordered" evidence="1">
    <location>
        <begin position="1"/>
        <end position="34"/>
    </location>
</feature>
<dbReference type="Pfam" id="PF14219">
    <property type="entry name" value="DUF4328"/>
    <property type="match status" value="1"/>
</dbReference>
<dbReference type="InterPro" id="IPR025565">
    <property type="entry name" value="DUF4328"/>
</dbReference>
<feature type="transmembrane region" description="Helical" evidence="2">
    <location>
        <begin position="138"/>
        <end position="163"/>
    </location>
</feature>
<comment type="caution">
    <text evidence="4">The sequence shown here is derived from an EMBL/GenBank/DDBJ whole genome shotgun (WGS) entry which is preliminary data.</text>
</comment>
<gene>
    <name evidence="4" type="ORF">EV186_1011043</name>
</gene>
<evidence type="ECO:0000313" key="5">
    <source>
        <dbReference type="Proteomes" id="UP000295444"/>
    </source>
</evidence>
<keyword evidence="2" id="KW-1133">Transmembrane helix</keyword>
<name>A0A4R6SLT8_LABRH</name>
<protein>
    <submittedName>
        <fullName evidence="4">Uncharacterized protein DUF4328</fullName>
    </submittedName>
</protein>
<evidence type="ECO:0000259" key="3">
    <source>
        <dbReference type="Pfam" id="PF14219"/>
    </source>
</evidence>
<evidence type="ECO:0000313" key="4">
    <source>
        <dbReference type="EMBL" id="TDQ05079.1"/>
    </source>
</evidence>
<feature type="transmembrane region" description="Helical" evidence="2">
    <location>
        <begin position="183"/>
        <end position="202"/>
    </location>
</feature>
<feature type="domain" description="DUF4328" evidence="3">
    <location>
        <begin position="124"/>
        <end position="281"/>
    </location>
</feature>
<proteinExistence type="predicted"/>
<organism evidence="4 5">
    <name type="scientific">Labedaea rhizosphaerae</name>
    <dbReference type="NCBI Taxonomy" id="598644"/>
    <lineage>
        <taxon>Bacteria</taxon>
        <taxon>Bacillati</taxon>
        <taxon>Actinomycetota</taxon>
        <taxon>Actinomycetes</taxon>
        <taxon>Pseudonocardiales</taxon>
        <taxon>Pseudonocardiaceae</taxon>
        <taxon>Labedaea</taxon>
    </lineage>
</organism>
<feature type="transmembrane region" description="Helical" evidence="2">
    <location>
        <begin position="257"/>
        <end position="277"/>
    </location>
</feature>
<evidence type="ECO:0000256" key="1">
    <source>
        <dbReference type="SAM" id="MobiDB-lite"/>
    </source>
</evidence>